<organism evidence="3 4">
    <name type="scientific">Mugilogobius chulae</name>
    <name type="common">yellowstripe goby</name>
    <dbReference type="NCBI Taxonomy" id="88201"/>
    <lineage>
        <taxon>Eukaryota</taxon>
        <taxon>Metazoa</taxon>
        <taxon>Chordata</taxon>
        <taxon>Craniata</taxon>
        <taxon>Vertebrata</taxon>
        <taxon>Euteleostomi</taxon>
        <taxon>Actinopterygii</taxon>
        <taxon>Neopterygii</taxon>
        <taxon>Teleostei</taxon>
        <taxon>Neoteleostei</taxon>
        <taxon>Acanthomorphata</taxon>
        <taxon>Gobiaria</taxon>
        <taxon>Gobiiformes</taxon>
        <taxon>Gobioidei</taxon>
        <taxon>Gobiidae</taxon>
        <taxon>Gobionellinae</taxon>
        <taxon>Mugilogobius</taxon>
    </lineage>
</organism>
<feature type="compositionally biased region" description="Polar residues" evidence="1">
    <location>
        <begin position="85"/>
        <end position="94"/>
    </location>
</feature>
<comment type="caution">
    <text evidence="3">The sequence shown here is derived from an EMBL/GenBank/DDBJ whole genome shotgun (WGS) entry which is preliminary data.</text>
</comment>
<keyword evidence="4" id="KW-1185">Reference proteome</keyword>
<feature type="region of interest" description="Disordered" evidence="1">
    <location>
        <begin position="56"/>
        <end position="94"/>
    </location>
</feature>
<reference evidence="4" key="1">
    <citation type="submission" date="2024-04" db="EMBL/GenBank/DDBJ databases">
        <title>Salinicola lusitanus LLJ914,a marine bacterium isolated from the Okinawa Trough.</title>
        <authorList>
            <person name="Li J."/>
        </authorList>
    </citation>
    <scope>NUCLEOTIDE SEQUENCE [LARGE SCALE GENOMIC DNA]</scope>
</reference>
<keyword evidence="2" id="KW-0472">Membrane</keyword>
<feature type="region of interest" description="Disordered" evidence="1">
    <location>
        <begin position="113"/>
        <end position="136"/>
    </location>
</feature>
<accession>A0AAW0MFK3</accession>
<dbReference type="Proteomes" id="UP001460270">
    <property type="component" value="Unassembled WGS sequence"/>
</dbReference>
<protein>
    <submittedName>
        <fullName evidence="3">Uncharacterized protein</fullName>
    </submittedName>
</protein>
<proteinExistence type="predicted"/>
<name>A0AAW0MFK3_9GOBI</name>
<evidence type="ECO:0000313" key="4">
    <source>
        <dbReference type="Proteomes" id="UP001460270"/>
    </source>
</evidence>
<evidence type="ECO:0000256" key="2">
    <source>
        <dbReference type="SAM" id="Phobius"/>
    </source>
</evidence>
<dbReference type="EMBL" id="JBBPFD010000688">
    <property type="protein sequence ID" value="KAK7877521.1"/>
    <property type="molecule type" value="Genomic_DNA"/>
</dbReference>
<sequence length="335" mass="37082">MVVLFFWLLIQVLFTKQLEIHLQVLLLVGLVIFCLCLLLGCFICWKKSHIYSSEDKEAGTSQPTPSDPATFAPNPAPPPHGPAASSSTSRRLQTPGSITKNWTVIFWNTRPRSPALRRPRENSKTQTLKNIPKHSSHTSLPVFPKFFSKTCRAAQRRCTVTGADICNENSRLTSPGSVSPSMPEEPIPLTPLSYGSLSPKPCLHFTMAFSTEQQALTVTVLRITGTLHKLEDVSIRGSLPPLYPCPVQATAAQSSLCLQPPTLTLLLRVNSVRELQWCVLRIGVYVRDVLAEGDAVLGELEAECAGRDWKNDQMFYLTKELNQTKGVLKTGLKMT</sequence>
<feature type="transmembrane region" description="Helical" evidence="2">
    <location>
        <begin position="25"/>
        <end position="45"/>
    </location>
</feature>
<dbReference type="AlphaFoldDB" id="A0AAW0MFK3"/>
<evidence type="ECO:0000256" key="1">
    <source>
        <dbReference type="SAM" id="MobiDB-lite"/>
    </source>
</evidence>
<keyword evidence="2" id="KW-1133">Transmembrane helix</keyword>
<keyword evidence="2" id="KW-0812">Transmembrane</keyword>
<evidence type="ECO:0000313" key="3">
    <source>
        <dbReference type="EMBL" id="KAK7877521.1"/>
    </source>
</evidence>
<gene>
    <name evidence="3" type="ORF">WMY93_031767</name>
</gene>